<gene>
    <name evidence="8" type="ORF">KP509_21G051100</name>
</gene>
<evidence type="ECO:0000313" key="8">
    <source>
        <dbReference type="EMBL" id="KAH7315472.1"/>
    </source>
</evidence>
<keyword evidence="4 7" id="KW-0560">Oxidoreductase</keyword>
<dbReference type="OrthoDB" id="1470350at2759"/>
<evidence type="ECO:0000256" key="7">
    <source>
        <dbReference type="RuleBase" id="RU000461"/>
    </source>
</evidence>
<dbReference type="PANTHER" id="PTHR47944">
    <property type="entry name" value="CYTOCHROME P450 98A9"/>
    <property type="match status" value="1"/>
</dbReference>
<name>A0A8T2SD83_CERRI</name>
<evidence type="ECO:0000313" key="9">
    <source>
        <dbReference type="Proteomes" id="UP000825935"/>
    </source>
</evidence>
<dbReference type="GO" id="GO:0020037">
    <property type="term" value="F:heme binding"/>
    <property type="evidence" value="ECO:0007669"/>
    <property type="project" value="InterPro"/>
</dbReference>
<evidence type="ECO:0000256" key="1">
    <source>
        <dbReference type="ARBA" id="ARBA00010617"/>
    </source>
</evidence>
<evidence type="ECO:0000256" key="5">
    <source>
        <dbReference type="ARBA" id="ARBA00023004"/>
    </source>
</evidence>
<dbReference type="Pfam" id="PF00067">
    <property type="entry name" value="p450"/>
    <property type="match status" value="1"/>
</dbReference>
<dbReference type="Gene3D" id="1.10.630.10">
    <property type="entry name" value="Cytochrome P450"/>
    <property type="match status" value="1"/>
</dbReference>
<dbReference type="EMBL" id="CM035426">
    <property type="protein sequence ID" value="KAH7315471.1"/>
    <property type="molecule type" value="Genomic_DNA"/>
</dbReference>
<comment type="similarity">
    <text evidence="1 7">Belongs to the cytochrome P450 family.</text>
</comment>
<evidence type="ECO:0000256" key="2">
    <source>
        <dbReference type="ARBA" id="ARBA00022617"/>
    </source>
</evidence>
<dbReference type="InterPro" id="IPR017972">
    <property type="entry name" value="Cyt_P450_CS"/>
</dbReference>
<keyword evidence="7" id="KW-0503">Monooxygenase</keyword>
<dbReference type="Proteomes" id="UP000825935">
    <property type="component" value="Chromosome 21"/>
</dbReference>
<dbReference type="InterPro" id="IPR002401">
    <property type="entry name" value="Cyt_P450_E_grp-I"/>
</dbReference>
<dbReference type="InterPro" id="IPR036396">
    <property type="entry name" value="Cyt_P450_sf"/>
</dbReference>
<evidence type="ECO:0000256" key="4">
    <source>
        <dbReference type="ARBA" id="ARBA00023002"/>
    </source>
</evidence>
<feature type="binding site" description="axial binding residue" evidence="6">
    <location>
        <position position="462"/>
    </location>
    <ligand>
        <name>heme</name>
        <dbReference type="ChEBI" id="CHEBI:30413"/>
    </ligand>
    <ligandPart>
        <name>Fe</name>
        <dbReference type="ChEBI" id="CHEBI:18248"/>
    </ligandPart>
</feature>
<proteinExistence type="inferred from homology"/>
<dbReference type="GO" id="GO:0016705">
    <property type="term" value="F:oxidoreductase activity, acting on paired donors, with incorporation or reduction of molecular oxygen"/>
    <property type="evidence" value="ECO:0007669"/>
    <property type="project" value="InterPro"/>
</dbReference>
<dbReference type="GO" id="GO:0005506">
    <property type="term" value="F:iron ion binding"/>
    <property type="evidence" value="ECO:0007669"/>
    <property type="project" value="InterPro"/>
</dbReference>
<comment type="cofactor">
    <cofactor evidence="6">
        <name>heme</name>
        <dbReference type="ChEBI" id="CHEBI:30413"/>
    </cofactor>
</comment>
<dbReference type="SUPFAM" id="SSF48264">
    <property type="entry name" value="Cytochrome P450"/>
    <property type="match status" value="1"/>
</dbReference>
<evidence type="ECO:0000256" key="3">
    <source>
        <dbReference type="ARBA" id="ARBA00022723"/>
    </source>
</evidence>
<dbReference type="EMBL" id="CM035426">
    <property type="protein sequence ID" value="KAH7315472.1"/>
    <property type="molecule type" value="Genomic_DNA"/>
</dbReference>
<dbReference type="GO" id="GO:0004497">
    <property type="term" value="F:monooxygenase activity"/>
    <property type="evidence" value="ECO:0007669"/>
    <property type="project" value="UniProtKB-KW"/>
</dbReference>
<dbReference type="InterPro" id="IPR001128">
    <property type="entry name" value="Cyt_P450"/>
</dbReference>
<evidence type="ECO:0008006" key="10">
    <source>
        <dbReference type="Google" id="ProtNLM"/>
    </source>
</evidence>
<keyword evidence="2 6" id="KW-0349">Heme</keyword>
<dbReference type="AlphaFoldDB" id="A0A8T2SD83"/>
<reference evidence="8" key="1">
    <citation type="submission" date="2021-08" db="EMBL/GenBank/DDBJ databases">
        <title>WGS assembly of Ceratopteris richardii.</title>
        <authorList>
            <person name="Marchant D.B."/>
            <person name="Chen G."/>
            <person name="Jenkins J."/>
            <person name="Shu S."/>
            <person name="Leebens-Mack J."/>
            <person name="Grimwood J."/>
            <person name="Schmutz J."/>
            <person name="Soltis P."/>
            <person name="Soltis D."/>
            <person name="Chen Z.-H."/>
        </authorList>
    </citation>
    <scope>NUCLEOTIDE SEQUENCE</scope>
    <source>
        <strain evidence="8">Whitten #5841</strain>
        <tissue evidence="8">Leaf</tissue>
    </source>
</reference>
<keyword evidence="9" id="KW-1185">Reference proteome</keyword>
<dbReference type="PANTHER" id="PTHR47944:SF16">
    <property type="entry name" value="CYTOCHROME P450 FAMILY 1 SUBFAMILY A POLYPEPTIDE 1"/>
    <property type="match status" value="1"/>
</dbReference>
<comment type="caution">
    <text evidence="8">The sequence shown here is derived from an EMBL/GenBank/DDBJ whole genome shotgun (WGS) entry which is preliminary data.</text>
</comment>
<keyword evidence="5 6" id="KW-0408">Iron</keyword>
<sequence>MLLMLAIALLSIAAICSRLGILGWILNGLSLHIRDAPQVGGKKPFPSGPRAWPIIGHLHLLAKRPHQIIRDLSGKYGPVVGLQLGKLRAIAVCTPATAKEVLFTHDKIFANRPYFQVNEQFLYGRDTSVVFTSLCPAWRRNRKICTIALVTPRRMQQLEHIRSEEVSFLLREIYEESQGGRKSVELGRYVQLMTARLTLRMINSEARFVPGIEGLLEMIKEVEHEFSSPLIGDFIPALSFLDVWKKIRVRRIHRRMDSILSALIVKRKQAMLNSSSSSFDDLLEVLLSKEANQNGCAGSAAVEDALTVEEMKAILLEILGGGIITTALTIEWGLAELLKHPRCLQRLRKEIEEALPKKGNDLIREEDIANVDFLKSVVKEVARLHPAVPMLVPRISTQECEIGGYIIPPQTLAFVNVWGISRDESVWPNALQFLPERFEGKDVELRGQHFELLPFGSGRRICMGLPLAVSMVGLTLANLIHHFDWQLPEGQTPETLNMDESNGLNLNKAVLTMVVPKPRFMTTIANAPV</sequence>
<protein>
    <recommendedName>
        <fullName evidence="10">Cytochrome P450</fullName>
    </recommendedName>
</protein>
<accession>A0A8T2SD83</accession>
<organism evidence="8 9">
    <name type="scientific">Ceratopteris richardii</name>
    <name type="common">Triangle waterfern</name>
    <dbReference type="NCBI Taxonomy" id="49495"/>
    <lineage>
        <taxon>Eukaryota</taxon>
        <taxon>Viridiplantae</taxon>
        <taxon>Streptophyta</taxon>
        <taxon>Embryophyta</taxon>
        <taxon>Tracheophyta</taxon>
        <taxon>Polypodiopsida</taxon>
        <taxon>Polypodiidae</taxon>
        <taxon>Polypodiales</taxon>
        <taxon>Pteridineae</taxon>
        <taxon>Pteridaceae</taxon>
        <taxon>Parkerioideae</taxon>
        <taxon>Ceratopteris</taxon>
    </lineage>
</organism>
<dbReference type="PRINTS" id="PR00463">
    <property type="entry name" value="EP450I"/>
</dbReference>
<evidence type="ECO:0000256" key="6">
    <source>
        <dbReference type="PIRSR" id="PIRSR602401-1"/>
    </source>
</evidence>
<dbReference type="CDD" id="cd20618">
    <property type="entry name" value="CYP71_clan"/>
    <property type="match status" value="1"/>
</dbReference>
<keyword evidence="3 6" id="KW-0479">Metal-binding</keyword>
<dbReference type="PROSITE" id="PS00086">
    <property type="entry name" value="CYTOCHROME_P450"/>
    <property type="match status" value="1"/>
</dbReference>
<dbReference type="PRINTS" id="PR00385">
    <property type="entry name" value="P450"/>
</dbReference>